<dbReference type="GeneTree" id="ENSGT01030000234793"/>
<evidence type="ECO:0000313" key="3">
    <source>
        <dbReference type="Proteomes" id="UP000694383"/>
    </source>
</evidence>
<evidence type="ECO:0008006" key="4">
    <source>
        <dbReference type="Google" id="ProtNLM"/>
    </source>
</evidence>
<dbReference type="Ensembl" id="ENSOSIT00000006696.1">
    <property type="protein sequence ID" value="ENSOSIP00000006250.1"/>
    <property type="gene ID" value="ENSOSIG00000004258.1"/>
</dbReference>
<reference evidence="2" key="1">
    <citation type="submission" date="2025-08" db="UniProtKB">
        <authorList>
            <consortium name="Ensembl"/>
        </authorList>
    </citation>
    <scope>IDENTIFICATION</scope>
</reference>
<protein>
    <recommendedName>
        <fullName evidence="4">DUF4939 domain-containing protein</fullName>
    </recommendedName>
</protein>
<proteinExistence type="predicted"/>
<name>A0A8C7X1J3_9TELE</name>
<accession>A0A8C7X1J3</accession>
<organism evidence="2 3">
    <name type="scientific">Oryzias sinensis</name>
    <name type="common">Chinese medaka</name>
    <dbReference type="NCBI Taxonomy" id="183150"/>
    <lineage>
        <taxon>Eukaryota</taxon>
        <taxon>Metazoa</taxon>
        <taxon>Chordata</taxon>
        <taxon>Craniata</taxon>
        <taxon>Vertebrata</taxon>
        <taxon>Euteleostomi</taxon>
        <taxon>Actinopterygii</taxon>
        <taxon>Neopterygii</taxon>
        <taxon>Teleostei</taxon>
        <taxon>Neoteleostei</taxon>
        <taxon>Acanthomorphata</taxon>
        <taxon>Ovalentaria</taxon>
        <taxon>Atherinomorphae</taxon>
        <taxon>Beloniformes</taxon>
        <taxon>Adrianichthyidae</taxon>
        <taxon>Oryziinae</taxon>
        <taxon>Oryzias</taxon>
    </lineage>
</organism>
<dbReference type="Proteomes" id="UP000694383">
    <property type="component" value="Unplaced"/>
</dbReference>
<evidence type="ECO:0000313" key="2">
    <source>
        <dbReference type="Ensembl" id="ENSOSIP00000006250.1"/>
    </source>
</evidence>
<evidence type="ECO:0000256" key="1">
    <source>
        <dbReference type="SAM" id="MobiDB-lite"/>
    </source>
</evidence>
<sequence length="162" mass="17835">SPLPFNLLLHGWDLPGSSAEAGSVFGKEMREVMSGMQQLHARLSQLEHTPSSLTRQIRLGHPESFDGSAEDCLAFLTSCRLHFEFNPCEFPSEQSKVAFALSYLTGRAKRWGLAEWERGSELRLSFHSHRLGFGWGSDLPGGGGETYDTPRTSVSGIGDPCH</sequence>
<reference evidence="2" key="2">
    <citation type="submission" date="2025-09" db="UniProtKB">
        <authorList>
            <consortium name="Ensembl"/>
        </authorList>
    </citation>
    <scope>IDENTIFICATION</scope>
</reference>
<keyword evidence="3" id="KW-1185">Reference proteome</keyword>
<dbReference type="AlphaFoldDB" id="A0A8C7X1J3"/>
<feature type="region of interest" description="Disordered" evidence="1">
    <location>
        <begin position="142"/>
        <end position="162"/>
    </location>
</feature>